<evidence type="ECO:0000313" key="1">
    <source>
        <dbReference type="EMBL" id="TNN45292.1"/>
    </source>
</evidence>
<organism evidence="1 2">
    <name type="scientific">Liparis tanakae</name>
    <name type="common">Tanaka's snailfish</name>
    <dbReference type="NCBI Taxonomy" id="230148"/>
    <lineage>
        <taxon>Eukaryota</taxon>
        <taxon>Metazoa</taxon>
        <taxon>Chordata</taxon>
        <taxon>Craniata</taxon>
        <taxon>Vertebrata</taxon>
        <taxon>Euteleostomi</taxon>
        <taxon>Actinopterygii</taxon>
        <taxon>Neopterygii</taxon>
        <taxon>Teleostei</taxon>
        <taxon>Neoteleostei</taxon>
        <taxon>Acanthomorphata</taxon>
        <taxon>Eupercaria</taxon>
        <taxon>Perciformes</taxon>
        <taxon>Cottioidei</taxon>
        <taxon>Cottales</taxon>
        <taxon>Liparidae</taxon>
        <taxon>Liparis</taxon>
    </lineage>
</organism>
<evidence type="ECO:0000313" key="2">
    <source>
        <dbReference type="Proteomes" id="UP000314294"/>
    </source>
</evidence>
<keyword evidence="2" id="KW-1185">Reference proteome</keyword>
<sequence length="141" mass="15499">MCAVVLNRWGPVSPLHFREVRKLCVIRGATWSCCVAPSQVFRYFGRERWPGARGHRESPALSIALFANISILSLSLFPHLCICLSLICLPLGLLPLPADLPSHPFTSPPFSLPIFGQLGLHGCHLPLQLLHPGLHLAVARL</sequence>
<proteinExistence type="predicted"/>
<dbReference type="Proteomes" id="UP000314294">
    <property type="component" value="Unassembled WGS sequence"/>
</dbReference>
<dbReference type="EMBL" id="SRLO01000855">
    <property type="protein sequence ID" value="TNN45292.1"/>
    <property type="molecule type" value="Genomic_DNA"/>
</dbReference>
<comment type="caution">
    <text evidence="1">The sequence shown here is derived from an EMBL/GenBank/DDBJ whole genome shotgun (WGS) entry which is preliminary data.</text>
</comment>
<accession>A0A4Z2FY93</accession>
<protein>
    <submittedName>
        <fullName evidence="1">Uncharacterized protein</fullName>
    </submittedName>
</protein>
<dbReference type="AlphaFoldDB" id="A0A4Z2FY93"/>
<gene>
    <name evidence="1" type="ORF">EYF80_044522</name>
</gene>
<name>A0A4Z2FY93_9TELE</name>
<reference evidence="1 2" key="1">
    <citation type="submission" date="2019-03" db="EMBL/GenBank/DDBJ databases">
        <title>First draft genome of Liparis tanakae, snailfish: a comprehensive survey of snailfish specific genes.</title>
        <authorList>
            <person name="Kim W."/>
            <person name="Song I."/>
            <person name="Jeong J.-H."/>
            <person name="Kim D."/>
            <person name="Kim S."/>
            <person name="Ryu S."/>
            <person name="Song J.Y."/>
            <person name="Lee S.K."/>
        </authorList>
    </citation>
    <scope>NUCLEOTIDE SEQUENCE [LARGE SCALE GENOMIC DNA]</scope>
    <source>
        <tissue evidence="1">Muscle</tissue>
    </source>
</reference>